<dbReference type="AlphaFoldDB" id="A0A0F9P4W8"/>
<dbReference type="EMBL" id="LAZR01002689">
    <property type="protein sequence ID" value="KKN26850.1"/>
    <property type="molecule type" value="Genomic_DNA"/>
</dbReference>
<gene>
    <name evidence="1" type="ORF">LCGC14_0870550</name>
</gene>
<name>A0A0F9P4W8_9ZZZZ</name>
<comment type="caution">
    <text evidence="1">The sequence shown here is derived from an EMBL/GenBank/DDBJ whole genome shotgun (WGS) entry which is preliminary data.</text>
</comment>
<organism evidence="1">
    <name type="scientific">marine sediment metagenome</name>
    <dbReference type="NCBI Taxonomy" id="412755"/>
    <lineage>
        <taxon>unclassified sequences</taxon>
        <taxon>metagenomes</taxon>
        <taxon>ecological metagenomes</taxon>
    </lineage>
</organism>
<proteinExistence type="predicted"/>
<sequence length="50" mass="6141">MEYFEKIRINKKNNQRHIVLSIKKLKFLNAEKANFLRIRKEDLIIKNKNV</sequence>
<evidence type="ECO:0000313" key="1">
    <source>
        <dbReference type="EMBL" id="KKN26850.1"/>
    </source>
</evidence>
<accession>A0A0F9P4W8</accession>
<protein>
    <submittedName>
        <fullName evidence="1">Uncharacterized protein</fullName>
    </submittedName>
</protein>
<reference evidence="1" key="1">
    <citation type="journal article" date="2015" name="Nature">
        <title>Complex archaea that bridge the gap between prokaryotes and eukaryotes.</title>
        <authorList>
            <person name="Spang A."/>
            <person name="Saw J.H."/>
            <person name="Jorgensen S.L."/>
            <person name="Zaremba-Niedzwiedzka K."/>
            <person name="Martijn J."/>
            <person name="Lind A.E."/>
            <person name="van Eijk R."/>
            <person name="Schleper C."/>
            <person name="Guy L."/>
            <person name="Ettema T.J."/>
        </authorList>
    </citation>
    <scope>NUCLEOTIDE SEQUENCE</scope>
</reference>